<comment type="caution">
    <text evidence="1">The sequence shown here is derived from an EMBL/GenBank/DDBJ whole genome shotgun (WGS) entry which is preliminary data.</text>
</comment>
<evidence type="ECO:0000313" key="1">
    <source>
        <dbReference type="EMBL" id="MDT3401265.1"/>
    </source>
</evidence>
<gene>
    <name evidence="1" type="ORF">QE417_000337</name>
</gene>
<reference evidence="2" key="1">
    <citation type="submission" date="2023-07" db="EMBL/GenBank/DDBJ databases">
        <title>Functional and genomic diversity of the sorghum phyllosphere microbiome.</title>
        <authorList>
            <person name="Shade A."/>
        </authorList>
    </citation>
    <scope>NUCLEOTIDE SEQUENCE [LARGE SCALE GENOMIC DNA]</scope>
    <source>
        <strain evidence="2">SORGH_AS_0422</strain>
    </source>
</reference>
<accession>A0ABU3GNA3</accession>
<organism evidence="1 2">
    <name type="scientific">Mucilaginibacter terrae</name>
    <dbReference type="NCBI Taxonomy" id="1955052"/>
    <lineage>
        <taxon>Bacteria</taxon>
        <taxon>Pseudomonadati</taxon>
        <taxon>Bacteroidota</taxon>
        <taxon>Sphingobacteriia</taxon>
        <taxon>Sphingobacteriales</taxon>
        <taxon>Sphingobacteriaceae</taxon>
        <taxon>Mucilaginibacter</taxon>
    </lineage>
</organism>
<keyword evidence="2" id="KW-1185">Reference proteome</keyword>
<evidence type="ECO:0008006" key="3">
    <source>
        <dbReference type="Google" id="ProtNLM"/>
    </source>
</evidence>
<dbReference type="RefSeq" id="WP_311947123.1">
    <property type="nucleotide sequence ID" value="NZ_JAVLVU010000001.1"/>
</dbReference>
<proteinExistence type="predicted"/>
<dbReference type="Proteomes" id="UP001258315">
    <property type="component" value="Unassembled WGS sequence"/>
</dbReference>
<evidence type="ECO:0000313" key="2">
    <source>
        <dbReference type="Proteomes" id="UP001258315"/>
    </source>
</evidence>
<protein>
    <recommendedName>
        <fullName evidence="3">DNA-binding protein</fullName>
    </recommendedName>
</protein>
<name>A0ABU3GNA3_9SPHI</name>
<dbReference type="EMBL" id="JAVLVU010000001">
    <property type="protein sequence ID" value="MDT3401265.1"/>
    <property type="molecule type" value="Genomic_DNA"/>
</dbReference>
<sequence>MELPDFQFEEILALAAELGAVNALVQSGQIKPYLKKSDAYKRYGRKNIEHWLESGQITPRKDGDASAAWRLSRIEIETLVKTLKLEAILAGMPAD</sequence>